<reference evidence="2" key="2">
    <citation type="journal article" date="2023" name="IMA Fungus">
        <title>Comparative genomic study of the Penicillium genus elucidates a diverse pangenome and 15 lateral gene transfer events.</title>
        <authorList>
            <person name="Petersen C."/>
            <person name="Sorensen T."/>
            <person name="Nielsen M.R."/>
            <person name="Sondergaard T.E."/>
            <person name="Sorensen J.L."/>
            <person name="Fitzpatrick D.A."/>
            <person name="Frisvad J.C."/>
            <person name="Nielsen K.L."/>
        </authorList>
    </citation>
    <scope>NUCLEOTIDE SEQUENCE</scope>
    <source>
        <strain evidence="2">IBT 19713</strain>
    </source>
</reference>
<sequence length="334" mass="37478">MSRGPRIMAYSPYFASITSESAFKTRFKAENRQVFENLRNAAASHWDRGHLFACRVVRREPQRNILPVLSQYTTPTDIDSASDEIKLFLKGPDMGSMAQSEHSLIRGSNYSISLAQIWAAMAMFKGSPDRRTQNITKDDDIVEEDSIIPADELETRHPKRARRFTNQPGFVESGSIQVDSSSPLAEGSSHSSSPQESSLGYVDSDLHILAVSPEDDTMRLASCVIRHILYFGAPQHSNWNPKVVEFRDAKIRLDAITTRRERHIIAIDDGGLCLRKHEPTKGFVLVNNHIAVLEAKTRFQCLQNGRPIISDECFAQMTCEALATKLSSPSFPQR</sequence>
<dbReference type="EMBL" id="JAPQKS010000001">
    <property type="protein sequence ID" value="KAJ5248764.1"/>
    <property type="molecule type" value="Genomic_DNA"/>
</dbReference>
<comment type="caution">
    <text evidence="2">The sequence shown here is derived from an EMBL/GenBank/DDBJ whole genome shotgun (WGS) entry which is preliminary data.</text>
</comment>
<dbReference type="RefSeq" id="XP_058335543.1">
    <property type="nucleotide sequence ID" value="XM_058469512.1"/>
</dbReference>
<feature type="region of interest" description="Disordered" evidence="1">
    <location>
        <begin position="130"/>
        <end position="198"/>
    </location>
</feature>
<protein>
    <submittedName>
        <fullName evidence="2">Uncharacterized protein</fullName>
    </submittedName>
</protein>
<feature type="compositionally biased region" description="Basic and acidic residues" evidence="1">
    <location>
        <begin position="130"/>
        <end position="139"/>
    </location>
</feature>
<dbReference type="AlphaFoldDB" id="A0A9W9TYM0"/>
<dbReference type="GeneID" id="83196815"/>
<accession>A0A9W9TYM0</accession>
<organism evidence="2 3">
    <name type="scientific">Penicillium chermesinum</name>
    <dbReference type="NCBI Taxonomy" id="63820"/>
    <lineage>
        <taxon>Eukaryota</taxon>
        <taxon>Fungi</taxon>
        <taxon>Dikarya</taxon>
        <taxon>Ascomycota</taxon>
        <taxon>Pezizomycotina</taxon>
        <taxon>Eurotiomycetes</taxon>
        <taxon>Eurotiomycetidae</taxon>
        <taxon>Eurotiales</taxon>
        <taxon>Aspergillaceae</taxon>
        <taxon>Penicillium</taxon>
    </lineage>
</organism>
<name>A0A9W9TYM0_9EURO</name>
<evidence type="ECO:0000313" key="2">
    <source>
        <dbReference type="EMBL" id="KAJ5248764.1"/>
    </source>
</evidence>
<feature type="compositionally biased region" description="Low complexity" evidence="1">
    <location>
        <begin position="188"/>
        <end position="198"/>
    </location>
</feature>
<feature type="compositionally biased region" description="Polar residues" evidence="1">
    <location>
        <begin position="164"/>
        <end position="183"/>
    </location>
</feature>
<dbReference type="OrthoDB" id="4646997at2759"/>
<evidence type="ECO:0000313" key="3">
    <source>
        <dbReference type="Proteomes" id="UP001150941"/>
    </source>
</evidence>
<keyword evidence="3" id="KW-1185">Reference proteome</keyword>
<evidence type="ECO:0000256" key="1">
    <source>
        <dbReference type="SAM" id="MobiDB-lite"/>
    </source>
</evidence>
<dbReference type="Proteomes" id="UP001150941">
    <property type="component" value="Unassembled WGS sequence"/>
</dbReference>
<proteinExistence type="predicted"/>
<reference evidence="2" key="1">
    <citation type="submission" date="2022-11" db="EMBL/GenBank/DDBJ databases">
        <authorList>
            <person name="Petersen C."/>
        </authorList>
    </citation>
    <scope>NUCLEOTIDE SEQUENCE</scope>
    <source>
        <strain evidence="2">IBT 19713</strain>
    </source>
</reference>
<gene>
    <name evidence="2" type="ORF">N7468_000215</name>
</gene>